<evidence type="ECO:0008006" key="3">
    <source>
        <dbReference type="Google" id="ProtNLM"/>
    </source>
</evidence>
<dbReference type="Proteomes" id="UP000825123">
    <property type="component" value="Chromosome"/>
</dbReference>
<gene>
    <name evidence="1" type="ORF">KN1_08740</name>
</gene>
<protein>
    <recommendedName>
        <fullName evidence="3">PIN domain-containing protein</fullName>
    </recommendedName>
</protein>
<accession>A0A8D5U5W7</accession>
<dbReference type="AlphaFoldDB" id="A0A8D5U5W7"/>
<reference evidence="1 2" key="1">
    <citation type="submission" date="2021-04" db="EMBL/GenBank/DDBJ databases">
        <title>Complete genome sequence of Stygiolobus sp. KN-1.</title>
        <authorList>
            <person name="Nakamura K."/>
            <person name="Sakai H."/>
            <person name="Kurosawa N."/>
        </authorList>
    </citation>
    <scope>NUCLEOTIDE SEQUENCE [LARGE SCALE GENOMIC DNA]</scope>
    <source>
        <strain evidence="1 2">KN-1</strain>
    </source>
</reference>
<dbReference type="EMBL" id="AP024597">
    <property type="protein sequence ID" value="BCU69577.1"/>
    <property type="molecule type" value="Genomic_DNA"/>
</dbReference>
<evidence type="ECO:0000313" key="2">
    <source>
        <dbReference type="Proteomes" id="UP000825123"/>
    </source>
</evidence>
<proteinExistence type="predicted"/>
<name>A0A8D5U5W7_9CREN</name>
<sequence length="36" mass="4163">MAVMAINRDMVIATDDRDFEPIKKVKEELEIRGIQS</sequence>
<keyword evidence="2" id="KW-1185">Reference proteome</keyword>
<organism evidence="1 2">
    <name type="scientific">Stygiolobus caldivivus</name>
    <dbReference type="NCBI Taxonomy" id="2824673"/>
    <lineage>
        <taxon>Archaea</taxon>
        <taxon>Thermoproteota</taxon>
        <taxon>Thermoprotei</taxon>
        <taxon>Sulfolobales</taxon>
        <taxon>Sulfolobaceae</taxon>
        <taxon>Stygiolobus</taxon>
    </lineage>
</organism>
<dbReference type="KEGG" id="csty:KN1_08740"/>
<evidence type="ECO:0000313" key="1">
    <source>
        <dbReference type="EMBL" id="BCU69577.1"/>
    </source>
</evidence>